<evidence type="ECO:0000259" key="1">
    <source>
        <dbReference type="SMART" id="SM00507"/>
    </source>
</evidence>
<dbReference type="SUPFAM" id="SSF54060">
    <property type="entry name" value="His-Me finger endonucleases"/>
    <property type="match status" value="1"/>
</dbReference>
<dbReference type="Gene3D" id="3.90.75.20">
    <property type="match status" value="1"/>
</dbReference>
<dbReference type="InterPro" id="IPR003615">
    <property type="entry name" value="HNH_nuc"/>
</dbReference>
<dbReference type="GO" id="GO:0016788">
    <property type="term" value="F:hydrolase activity, acting on ester bonds"/>
    <property type="evidence" value="ECO:0007669"/>
    <property type="project" value="InterPro"/>
</dbReference>
<evidence type="ECO:0000313" key="3">
    <source>
        <dbReference type="Proteomes" id="UP000220841"/>
    </source>
</evidence>
<organism evidence="2 3">
    <name type="scientific">Bacillus toyonensis</name>
    <dbReference type="NCBI Taxonomy" id="155322"/>
    <lineage>
        <taxon>Bacteria</taxon>
        <taxon>Bacillati</taxon>
        <taxon>Bacillota</taxon>
        <taxon>Bacilli</taxon>
        <taxon>Bacillales</taxon>
        <taxon>Bacillaceae</taxon>
        <taxon>Bacillus</taxon>
        <taxon>Bacillus cereus group</taxon>
    </lineage>
</organism>
<dbReference type="InterPro" id="IPR010902">
    <property type="entry name" value="NUMOD4"/>
</dbReference>
<accession>A0A2A8H7E0</accession>
<gene>
    <name evidence="2" type="ORF">CN585_28615</name>
</gene>
<proteinExistence type="predicted"/>
<sequence length="178" mass="20602">MMEWKDIPSYEGIYQASTTGEIRSVDGKKTHSVRHGTRIWKGRVLKQKVSKDNSCRVILWKNKKERTWLVHRLVALTFIPKPEGKDYINHIDGSRLNNEISNLEWCDHTENNNQAFDNDLMTCNQKVILVDKNTSEPLLFRSLAKASLFLGHTKGYLSREVKKGHSEIKGYEVFLKAN</sequence>
<evidence type="ECO:0000313" key="2">
    <source>
        <dbReference type="EMBL" id="PEP89598.1"/>
    </source>
</evidence>
<reference evidence="2 3" key="1">
    <citation type="submission" date="2017-09" db="EMBL/GenBank/DDBJ databases">
        <title>Large-scale bioinformatics analysis of Bacillus genomes uncovers conserved roles of natural products in bacterial physiology.</title>
        <authorList>
            <consortium name="Agbiome Team Llc"/>
            <person name="Bleich R.M."/>
            <person name="Grubbs K.J."/>
            <person name="Santa Maria K.C."/>
            <person name="Allen S.E."/>
            <person name="Farag S."/>
            <person name="Shank E.A."/>
            <person name="Bowers A."/>
        </authorList>
    </citation>
    <scope>NUCLEOTIDE SEQUENCE [LARGE SCALE GENOMIC DNA]</scope>
    <source>
        <strain evidence="2 3">AFS021349</strain>
    </source>
</reference>
<protein>
    <submittedName>
        <fullName evidence="2">HNH endonuclease</fullName>
    </submittedName>
</protein>
<keyword evidence="2" id="KW-0540">Nuclease</keyword>
<name>A0A2A8H7E0_9BACI</name>
<comment type="caution">
    <text evidence="2">The sequence shown here is derived from an EMBL/GenBank/DDBJ whole genome shotgun (WGS) entry which is preliminary data.</text>
</comment>
<keyword evidence="2" id="KW-0255">Endonuclease</keyword>
<dbReference type="SMART" id="SM00507">
    <property type="entry name" value="HNHc"/>
    <property type="match status" value="1"/>
</dbReference>
<dbReference type="AlphaFoldDB" id="A0A2A8H7E0"/>
<dbReference type="Proteomes" id="UP000220841">
    <property type="component" value="Unassembled WGS sequence"/>
</dbReference>
<dbReference type="InterPro" id="IPR044925">
    <property type="entry name" value="His-Me_finger_sf"/>
</dbReference>
<dbReference type="Pfam" id="PF07463">
    <property type="entry name" value="NUMOD4"/>
    <property type="match status" value="1"/>
</dbReference>
<keyword evidence="2" id="KW-0378">Hydrolase</keyword>
<dbReference type="EMBL" id="NUBY01000268">
    <property type="protein sequence ID" value="PEP89598.1"/>
    <property type="molecule type" value="Genomic_DNA"/>
</dbReference>
<dbReference type="GO" id="GO:0004519">
    <property type="term" value="F:endonuclease activity"/>
    <property type="evidence" value="ECO:0007669"/>
    <property type="project" value="UniProtKB-KW"/>
</dbReference>
<feature type="domain" description="HNH nuclease" evidence="1">
    <location>
        <begin position="64"/>
        <end position="112"/>
    </location>
</feature>
<dbReference type="Pfam" id="PF13392">
    <property type="entry name" value="HNH_3"/>
    <property type="match status" value="1"/>
</dbReference>